<dbReference type="GO" id="GO:0005770">
    <property type="term" value="C:late endosome"/>
    <property type="evidence" value="ECO:0007669"/>
    <property type="project" value="TreeGrafter"/>
</dbReference>
<dbReference type="STRING" id="71784.A0A1Y2AY43"/>
<name>A0A1Y2AY43_9TREE</name>
<sequence>MAHTPPKNIIIIGAGIAGCSTAHYLSISPYLPSGTRITLVEGTKVAAAASGYSGGFLAKDWHGTATASLSTLSYDLHSQLAKEYGGADKWGYRTVDTLSVEYDATRPSKNKSPVSWLPDSMIHASRQLGDQTTNAQVHPGLFTTFLSEQFLSKPNTSLVLGRATKLDLDGQGKPTSVTVQLQQGGEKQLDADAVVIAAGPWTGKLSVDLLGHRVGGRLGVQGHRAHSIVLKTKEALSAHCLFTSMSMEDGTQGEPEVYTRPDGTTYICGAGDDAPLPDTAADVIVSPVLIARLLKQATELSPVFQTSSGAQVIAEQACYLPIADRGRPLVGKVRDVEGVYVGGGLSCWGITQGPGTGLVLSELILEGKAKSADISKLAP</sequence>
<gene>
    <name evidence="2" type="ORF">BCR39DRAFT_539021</name>
</gene>
<dbReference type="PANTHER" id="PTHR13847:SF150">
    <property type="entry name" value="OXIDOREDUCTASE TDA3-RELATED"/>
    <property type="match status" value="1"/>
</dbReference>
<dbReference type="Gene3D" id="3.50.50.60">
    <property type="entry name" value="FAD/NAD(P)-binding domain"/>
    <property type="match status" value="1"/>
</dbReference>
<dbReference type="InterPro" id="IPR036188">
    <property type="entry name" value="FAD/NAD-bd_sf"/>
</dbReference>
<organism evidence="2 3">
    <name type="scientific">Naematelia encephala</name>
    <dbReference type="NCBI Taxonomy" id="71784"/>
    <lineage>
        <taxon>Eukaryota</taxon>
        <taxon>Fungi</taxon>
        <taxon>Dikarya</taxon>
        <taxon>Basidiomycota</taxon>
        <taxon>Agaricomycotina</taxon>
        <taxon>Tremellomycetes</taxon>
        <taxon>Tremellales</taxon>
        <taxon>Naemateliaceae</taxon>
        <taxon>Naematelia</taxon>
    </lineage>
</organism>
<dbReference type="SUPFAM" id="SSF51905">
    <property type="entry name" value="FAD/NAD(P)-binding domain"/>
    <property type="match status" value="1"/>
</dbReference>
<comment type="caution">
    <text evidence="2">The sequence shown here is derived from an EMBL/GenBank/DDBJ whole genome shotgun (WGS) entry which is preliminary data.</text>
</comment>
<keyword evidence="3" id="KW-1185">Reference proteome</keyword>
<evidence type="ECO:0000259" key="1">
    <source>
        <dbReference type="Pfam" id="PF01266"/>
    </source>
</evidence>
<accession>A0A1Y2AY43</accession>
<dbReference type="InParanoid" id="A0A1Y2AY43"/>
<dbReference type="AlphaFoldDB" id="A0A1Y2AY43"/>
<dbReference type="OrthoDB" id="498204at2759"/>
<dbReference type="InterPro" id="IPR006076">
    <property type="entry name" value="FAD-dep_OxRdtase"/>
</dbReference>
<feature type="domain" description="FAD dependent oxidoreductase" evidence="1">
    <location>
        <begin position="9"/>
        <end position="363"/>
    </location>
</feature>
<evidence type="ECO:0000313" key="3">
    <source>
        <dbReference type="Proteomes" id="UP000193986"/>
    </source>
</evidence>
<dbReference type="Gene3D" id="3.30.9.10">
    <property type="entry name" value="D-Amino Acid Oxidase, subunit A, domain 2"/>
    <property type="match status" value="1"/>
</dbReference>
<proteinExistence type="predicted"/>
<reference evidence="2 3" key="1">
    <citation type="submission" date="2016-07" db="EMBL/GenBank/DDBJ databases">
        <title>Pervasive Adenine N6-methylation of Active Genes in Fungi.</title>
        <authorList>
            <consortium name="DOE Joint Genome Institute"/>
            <person name="Mondo S.J."/>
            <person name="Dannebaum R.O."/>
            <person name="Kuo R.C."/>
            <person name="Labutti K."/>
            <person name="Haridas S."/>
            <person name="Kuo A."/>
            <person name="Salamov A."/>
            <person name="Ahrendt S.R."/>
            <person name="Lipzen A."/>
            <person name="Sullivan W."/>
            <person name="Andreopoulos W.B."/>
            <person name="Clum A."/>
            <person name="Lindquist E."/>
            <person name="Daum C."/>
            <person name="Ramamoorthy G.K."/>
            <person name="Gryganskyi A."/>
            <person name="Culley D."/>
            <person name="Magnuson J.K."/>
            <person name="James T.Y."/>
            <person name="O'Malley M.A."/>
            <person name="Stajich J.E."/>
            <person name="Spatafora J.W."/>
            <person name="Visel A."/>
            <person name="Grigoriev I.V."/>
        </authorList>
    </citation>
    <scope>NUCLEOTIDE SEQUENCE [LARGE SCALE GENOMIC DNA]</scope>
    <source>
        <strain evidence="2 3">68-887.2</strain>
    </source>
</reference>
<dbReference type="PROSITE" id="PS51257">
    <property type="entry name" value="PROKAR_LIPOPROTEIN"/>
    <property type="match status" value="1"/>
</dbReference>
<evidence type="ECO:0000313" key="2">
    <source>
        <dbReference type="EMBL" id="ORY27210.1"/>
    </source>
</evidence>
<dbReference type="Pfam" id="PF01266">
    <property type="entry name" value="DAO"/>
    <property type="match status" value="1"/>
</dbReference>
<dbReference type="GO" id="GO:0042147">
    <property type="term" value="P:retrograde transport, endosome to Golgi"/>
    <property type="evidence" value="ECO:0007669"/>
    <property type="project" value="TreeGrafter"/>
</dbReference>
<dbReference type="Proteomes" id="UP000193986">
    <property type="component" value="Unassembled WGS sequence"/>
</dbReference>
<protein>
    <submittedName>
        <fullName evidence="2">Putative cytoplasm protein</fullName>
    </submittedName>
</protein>
<dbReference type="PANTHER" id="PTHR13847">
    <property type="entry name" value="SARCOSINE DEHYDROGENASE-RELATED"/>
    <property type="match status" value="1"/>
</dbReference>
<dbReference type="GO" id="GO:0005829">
    <property type="term" value="C:cytosol"/>
    <property type="evidence" value="ECO:0007669"/>
    <property type="project" value="GOC"/>
</dbReference>
<dbReference type="EMBL" id="MCFC01000040">
    <property type="protein sequence ID" value="ORY27210.1"/>
    <property type="molecule type" value="Genomic_DNA"/>
</dbReference>
<dbReference type="FunCoup" id="A0A1Y2AY43">
    <property type="interactions" value="50"/>
</dbReference>